<name>Q1MYI2_9GAMM</name>
<dbReference type="NCBIfam" id="NF011564">
    <property type="entry name" value="PRK14988.1"/>
    <property type="match status" value="1"/>
</dbReference>
<dbReference type="GO" id="GO:0006281">
    <property type="term" value="P:DNA repair"/>
    <property type="evidence" value="ECO:0007669"/>
    <property type="project" value="TreeGrafter"/>
</dbReference>
<dbReference type="InterPro" id="IPR023214">
    <property type="entry name" value="HAD_sf"/>
</dbReference>
<gene>
    <name evidence="1" type="ORF">RED65_14417</name>
</gene>
<dbReference type="InterPro" id="IPR036412">
    <property type="entry name" value="HAD-like_sf"/>
</dbReference>
<accession>Q1MYI2</accession>
<keyword evidence="1" id="KW-0378">Hydrolase</keyword>
<comment type="caution">
    <text evidence="1">The sequence shown here is derived from an EMBL/GenBank/DDBJ whole genome shotgun (WGS) entry which is preliminary data.</text>
</comment>
<dbReference type="EMBL" id="AAQH01000025">
    <property type="protein sequence ID" value="EAT11049.1"/>
    <property type="molecule type" value="Genomic_DNA"/>
</dbReference>
<organism evidence="1 2">
    <name type="scientific">Bermanella marisrubri</name>
    <dbReference type="NCBI Taxonomy" id="207949"/>
    <lineage>
        <taxon>Bacteria</taxon>
        <taxon>Pseudomonadati</taxon>
        <taxon>Pseudomonadota</taxon>
        <taxon>Gammaproteobacteria</taxon>
        <taxon>Oceanospirillales</taxon>
        <taxon>Oceanospirillaceae</taxon>
        <taxon>Bermanella</taxon>
    </lineage>
</organism>
<dbReference type="SUPFAM" id="SSF56784">
    <property type="entry name" value="HAD-like"/>
    <property type="match status" value="1"/>
</dbReference>
<dbReference type="PANTHER" id="PTHR43434">
    <property type="entry name" value="PHOSPHOGLYCOLATE PHOSPHATASE"/>
    <property type="match status" value="1"/>
</dbReference>
<dbReference type="STRING" id="207949.RED65_14417"/>
<evidence type="ECO:0000313" key="2">
    <source>
        <dbReference type="Proteomes" id="UP000004263"/>
    </source>
</evidence>
<dbReference type="SFLD" id="SFLDS00003">
    <property type="entry name" value="Haloacid_Dehalogenase"/>
    <property type="match status" value="1"/>
</dbReference>
<dbReference type="SFLD" id="SFLDG01129">
    <property type="entry name" value="C1.5:_HAD__Beta-PGM__Phosphata"/>
    <property type="match status" value="1"/>
</dbReference>
<proteinExistence type="predicted"/>
<dbReference type="PANTHER" id="PTHR43434:SF3">
    <property type="entry name" value="GMP_IMP NUCLEOTIDASE YRFG"/>
    <property type="match status" value="1"/>
</dbReference>
<keyword evidence="2" id="KW-1185">Reference proteome</keyword>
<dbReference type="Gene3D" id="3.40.50.1000">
    <property type="entry name" value="HAD superfamily/HAD-like"/>
    <property type="match status" value="1"/>
</dbReference>
<dbReference type="Proteomes" id="UP000004263">
    <property type="component" value="Unassembled WGS sequence"/>
</dbReference>
<dbReference type="HOGENOM" id="CLU_106706_0_0_6"/>
<dbReference type="InterPro" id="IPR050155">
    <property type="entry name" value="HAD-like_hydrolase_sf"/>
</dbReference>
<evidence type="ECO:0000313" key="1">
    <source>
        <dbReference type="EMBL" id="EAT11049.1"/>
    </source>
</evidence>
<dbReference type="NCBIfam" id="TIGR01509">
    <property type="entry name" value="HAD-SF-IA-v3"/>
    <property type="match status" value="1"/>
</dbReference>
<dbReference type="GO" id="GO:0008967">
    <property type="term" value="F:phosphoglycolate phosphatase activity"/>
    <property type="evidence" value="ECO:0007669"/>
    <property type="project" value="TreeGrafter"/>
</dbReference>
<sequence>MIPWHKIDTVLLDMDGTLLDLHFDNAFWMEHVPAQYAQYHGIDHFQAIELLTKKMQKKQGQLQWYCLDYWSEVTSLPIAELKRDLEHKIRFRPHVPDFLQAVKDAGKRSVIVTNAHRGSVDIKMHKTGLDALVDRIISSHDYGYAKEDQHFWQHLLDDEGFDLERSVLIDDSVPVLESAKRFGIQHLLCITQPDSQKPERRVEGYASIDHFSDVMPAAKPSVDEDN</sequence>
<dbReference type="OrthoDB" id="9773910at2"/>
<dbReference type="AlphaFoldDB" id="Q1MYI2"/>
<dbReference type="GO" id="GO:0005829">
    <property type="term" value="C:cytosol"/>
    <property type="evidence" value="ECO:0007669"/>
    <property type="project" value="TreeGrafter"/>
</dbReference>
<dbReference type="Pfam" id="PF00702">
    <property type="entry name" value="Hydrolase"/>
    <property type="match status" value="1"/>
</dbReference>
<dbReference type="RefSeq" id="WP_007017969.1">
    <property type="nucleotide sequence ID" value="NZ_CH724115.1"/>
</dbReference>
<reference evidence="1 2" key="1">
    <citation type="submission" date="2006-03" db="EMBL/GenBank/DDBJ databases">
        <authorList>
            <person name="Pinhassi J."/>
            <person name="Pedros-Alio C."/>
            <person name="Ferriera S."/>
            <person name="Johnson J."/>
            <person name="Kravitz S."/>
            <person name="Halpern A."/>
            <person name="Remington K."/>
            <person name="Beeson K."/>
            <person name="Tran B."/>
            <person name="Rogers Y.-H."/>
            <person name="Friedman R."/>
            <person name="Venter J.C."/>
        </authorList>
    </citation>
    <scope>NUCLEOTIDE SEQUENCE [LARGE SCALE GENOMIC DNA]</scope>
    <source>
        <strain evidence="1 2">RED65</strain>
    </source>
</reference>
<protein>
    <submittedName>
        <fullName evidence="1">Hydrolase, HAD-superfamily, subfamily IA, variant 3</fullName>
    </submittedName>
</protein>
<dbReference type="CDD" id="cd01427">
    <property type="entry name" value="HAD_like"/>
    <property type="match status" value="1"/>
</dbReference>
<dbReference type="InterPro" id="IPR006439">
    <property type="entry name" value="HAD-SF_hydro_IA"/>
</dbReference>